<dbReference type="AlphaFoldDB" id="A0A2K1JVA4"/>
<dbReference type="CDD" id="cd00010">
    <property type="entry name" value="AAI_LTSS"/>
    <property type="match status" value="1"/>
</dbReference>
<dbReference type="Gene3D" id="1.10.110.10">
    <property type="entry name" value="Plant lipid-transfer and hydrophobic proteins"/>
    <property type="match status" value="1"/>
</dbReference>
<sequence length="131" mass="13231">MTNNNNSVTRRGGCCSNSSGVTAAAAALVVVLAMAMACTCATAQCRSLTEYSPCLDAVTTGAEPTDQCCETLAGVMSMDDGLACLCDALTSDAASSLGIRTSDAVQLPSKCQAKTGLTYTHGYNCKGATVP</sequence>
<dbReference type="Proteomes" id="UP000006727">
    <property type="component" value="Chromosome 11"/>
</dbReference>
<dbReference type="Gramene" id="Pp3c11_18880V3.2">
    <property type="protein sequence ID" value="Pp3c11_18880V3.2"/>
    <property type="gene ID" value="Pp3c11_18880"/>
</dbReference>
<keyword evidence="5" id="KW-1185">Reference proteome</keyword>
<dbReference type="RefSeq" id="XP_024388405.1">
    <property type="nucleotide sequence ID" value="XM_024532637.2"/>
</dbReference>
<dbReference type="GO" id="GO:0009627">
    <property type="term" value="P:systemic acquired resistance"/>
    <property type="evidence" value="ECO:0007669"/>
    <property type="project" value="InterPro"/>
</dbReference>
<dbReference type="EnsemblPlants" id="Pp3c11_18880V3.1">
    <property type="protein sequence ID" value="Pp3c11_18880V3.1"/>
    <property type="gene ID" value="Pp3c11_18880"/>
</dbReference>
<dbReference type="InterPro" id="IPR036312">
    <property type="entry name" value="Bifun_inhib/LTP/seed_sf"/>
</dbReference>
<evidence type="ECO:0000256" key="1">
    <source>
        <dbReference type="SAM" id="SignalP"/>
    </source>
</evidence>
<gene>
    <name evidence="4" type="primary">LOC112288458</name>
    <name evidence="3" type="ORF">PHYPA_015229</name>
</gene>
<reference evidence="4" key="3">
    <citation type="submission" date="2020-12" db="UniProtKB">
        <authorList>
            <consortium name="EnsemblPlants"/>
        </authorList>
    </citation>
    <scope>IDENTIFICATION</scope>
</reference>
<evidence type="ECO:0000313" key="4">
    <source>
        <dbReference type="EnsemblPlants" id="Pp3c11_18880V3.1"/>
    </source>
</evidence>
<evidence type="ECO:0000313" key="5">
    <source>
        <dbReference type="Proteomes" id="UP000006727"/>
    </source>
</evidence>
<evidence type="ECO:0000313" key="3">
    <source>
        <dbReference type="EMBL" id="PNR45458.1"/>
    </source>
</evidence>
<dbReference type="InterPro" id="IPR039265">
    <property type="entry name" value="DIR1-like"/>
</dbReference>
<dbReference type="OrthoDB" id="643149at2759"/>
<dbReference type="GO" id="GO:0005504">
    <property type="term" value="F:fatty acid binding"/>
    <property type="evidence" value="ECO:0007669"/>
    <property type="project" value="InterPro"/>
</dbReference>
<proteinExistence type="predicted"/>
<keyword evidence="1" id="KW-0732">Signal</keyword>
<accession>A0A2K1JVA4</accession>
<reference evidence="3 5" key="2">
    <citation type="journal article" date="2018" name="Plant J.">
        <title>The Physcomitrella patens chromosome-scale assembly reveals moss genome structure and evolution.</title>
        <authorList>
            <person name="Lang D."/>
            <person name="Ullrich K.K."/>
            <person name="Murat F."/>
            <person name="Fuchs J."/>
            <person name="Jenkins J."/>
            <person name="Haas F.B."/>
            <person name="Piednoel M."/>
            <person name="Gundlach H."/>
            <person name="Van Bel M."/>
            <person name="Meyberg R."/>
            <person name="Vives C."/>
            <person name="Morata J."/>
            <person name="Symeonidi A."/>
            <person name="Hiss M."/>
            <person name="Muchero W."/>
            <person name="Kamisugi Y."/>
            <person name="Saleh O."/>
            <person name="Blanc G."/>
            <person name="Decker E.L."/>
            <person name="van Gessel N."/>
            <person name="Grimwood J."/>
            <person name="Hayes R.D."/>
            <person name="Graham S.W."/>
            <person name="Gunter L.E."/>
            <person name="McDaniel S.F."/>
            <person name="Hoernstein S.N.W."/>
            <person name="Larsson A."/>
            <person name="Li F.W."/>
            <person name="Perroud P.F."/>
            <person name="Phillips J."/>
            <person name="Ranjan P."/>
            <person name="Rokshar D.S."/>
            <person name="Rothfels C.J."/>
            <person name="Schneider L."/>
            <person name="Shu S."/>
            <person name="Stevenson D.W."/>
            <person name="Thummler F."/>
            <person name="Tillich M."/>
            <person name="Villarreal Aguilar J.C."/>
            <person name="Widiez T."/>
            <person name="Wong G.K."/>
            <person name="Wymore A."/>
            <person name="Zhang Y."/>
            <person name="Zimmer A.D."/>
            <person name="Quatrano R.S."/>
            <person name="Mayer K.F.X."/>
            <person name="Goodstein D."/>
            <person name="Casacuberta J.M."/>
            <person name="Vandepoele K."/>
            <person name="Reski R."/>
            <person name="Cuming A.C."/>
            <person name="Tuskan G.A."/>
            <person name="Maumus F."/>
            <person name="Salse J."/>
            <person name="Schmutz J."/>
            <person name="Rensing S.A."/>
        </authorList>
    </citation>
    <scope>NUCLEOTIDE SEQUENCE [LARGE SCALE GENOMIC DNA]</scope>
    <source>
        <strain evidence="4 5">cv. Gransden 2004</strain>
    </source>
</reference>
<dbReference type="PANTHER" id="PTHR33122:SF13">
    <property type="entry name" value="BIFUNCTIONAL INHIBITOR_LIPID-TRANSFER PROTEIN_SEED STORAGE 2S ALBUMIN SUPERFAMILY PROTEIN"/>
    <property type="match status" value="1"/>
</dbReference>
<dbReference type="PaxDb" id="3218-PP1S123_130V6.1"/>
<name>A0A2K1JVA4_PHYPA</name>
<dbReference type="Pfam" id="PF14368">
    <property type="entry name" value="LTP_2"/>
    <property type="match status" value="1"/>
</dbReference>
<feature type="domain" description="Bifunctional inhibitor/plant lipid transfer protein/seed storage helical" evidence="2">
    <location>
        <begin position="45"/>
        <end position="125"/>
    </location>
</feature>
<evidence type="ECO:0000259" key="2">
    <source>
        <dbReference type="SMART" id="SM00499"/>
    </source>
</evidence>
<feature type="signal peptide" evidence="1">
    <location>
        <begin position="1"/>
        <end position="43"/>
    </location>
</feature>
<reference evidence="3 5" key="1">
    <citation type="journal article" date="2008" name="Science">
        <title>The Physcomitrella genome reveals evolutionary insights into the conquest of land by plants.</title>
        <authorList>
            <person name="Rensing S."/>
            <person name="Lang D."/>
            <person name="Zimmer A."/>
            <person name="Terry A."/>
            <person name="Salamov A."/>
            <person name="Shapiro H."/>
            <person name="Nishiyama T."/>
            <person name="Perroud P.-F."/>
            <person name="Lindquist E."/>
            <person name="Kamisugi Y."/>
            <person name="Tanahashi T."/>
            <person name="Sakakibara K."/>
            <person name="Fujita T."/>
            <person name="Oishi K."/>
            <person name="Shin-I T."/>
            <person name="Kuroki Y."/>
            <person name="Toyoda A."/>
            <person name="Suzuki Y."/>
            <person name="Hashimoto A."/>
            <person name="Yamaguchi K."/>
            <person name="Sugano A."/>
            <person name="Kohara Y."/>
            <person name="Fujiyama A."/>
            <person name="Anterola A."/>
            <person name="Aoki S."/>
            <person name="Ashton N."/>
            <person name="Barbazuk W.B."/>
            <person name="Barker E."/>
            <person name="Bennetzen J."/>
            <person name="Bezanilla M."/>
            <person name="Blankenship R."/>
            <person name="Cho S.H."/>
            <person name="Dutcher S."/>
            <person name="Estelle M."/>
            <person name="Fawcett J.A."/>
            <person name="Gundlach H."/>
            <person name="Hanada K."/>
            <person name="Heyl A."/>
            <person name="Hicks K.A."/>
            <person name="Hugh J."/>
            <person name="Lohr M."/>
            <person name="Mayer K."/>
            <person name="Melkozernov A."/>
            <person name="Murata T."/>
            <person name="Nelson D."/>
            <person name="Pils B."/>
            <person name="Prigge M."/>
            <person name="Reiss B."/>
            <person name="Renner T."/>
            <person name="Rombauts S."/>
            <person name="Rushton P."/>
            <person name="Sanderfoot A."/>
            <person name="Schween G."/>
            <person name="Shiu S.-H."/>
            <person name="Stueber K."/>
            <person name="Theodoulou F.L."/>
            <person name="Tu H."/>
            <person name="Van de Peer Y."/>
            <person name="Verrier P.J."/>
            <person name="Waters E."/>
            <person name="Wood A."/>
            <person name="Yang L."/>
            <person name="Cove D."/>
            <person name="Cuming A."/>
            <person name="Hasebe M."/>
            <person name="Lucas S."/>
            <person name="Mishler D.B."/>
            <person name="Reski R."/>
            <person name="Grigoriev I."/>
            <person name="Quatrano R.S."/>
            <person name="Boore J.L."/>
        </authorList>
    </citation>
    <scope>NUCLEOTIDE SEQUENCE [LARGE SCALE GENOMIC DNA]</scope>
    <source>
        <strain evidence="4 5">cv. Gransden 2004</strain>
    </source>
</reference>
<dbReference type="EMBL" id="ABEU02000011">
    <property type="protein sequence ID" value="PNR45458.1"/>
    <property type="molecule type" value="Genomic_DNA"/>
</dbReference>
<dbReference type="SMART" id="SM00499">
    <property type="entry name" value="AAI"/>
    <property type="match status" value="1"/>
</dbReference>
<dbReference type="InterPro" id="IPR016140">
    <property type="entry name" value="Bifunc_inhib/LTP/seed_store"/>
</dbReference>
<dbReference type="SUPFAM" id="SSF47699">
    <property type="entry name" value="Bifunctional inhibitor/lipid-transfer protein/seed storage 2S albumin"/>
    <property type="match status" value="1"/>
</dbReference>
<dbReference type="Gramene" id="Pp3c11_18880V3.1">
    <property type="protein sequence ID" value="Pp3c11_18880V3.1"/>
    <property type="gene ID" value="Pp3c11_18880"/>
</dbReference>
<dbReference type="PANTHER" id="PTHR33122">
    <property type="entry name" value="LIPID BINDING PROTEIN-RELATED"/>
    <property type="match status" value="1"/>
</dbReference>
<dbReference type="EnsemblPlants" id="Pp3c11_18880V3.2">
    <property type="protein sequence ID" value="Pp3c11_18880V3.2"/>
    <property type="gene ID" value="Pp3c11_18880"/>
</dbReference>
<dbReference type="GeneID" id="112288458"/>
<feature type="chain" id="PRO_5043158177" description="Bifunctional inhibitor/plant lipid transfer protein/seed storage helical domain-containing protein" evidence="1">
    <location>
        <begin position="44"/>
        <end position="131"/>
    </location>
</feature>
<organism evidence="3">
    <name type="scientific">Physcomitrium patens</name>
    <name type="common">Spreading-leaved earth moss</name>
    <name type="synonym">Physcomitrella patens</name>
    <dbReference type="NCBI Taxonomy" id="3218"/>
    <lineage>
        <taxon>Eukaryota</taxon>
        <taxon>Viridiplantae</taxon>
        <taxon>Streptophyta</taxon>
        <taxon>Embryophyta</taxon>
        <taxon>Bryophyta</taxon>
        <taxon>Bryophytina</taxon>
        <taxon>Bryopsida</taxon>
        <taxon>Funariidae</taxon>
        <taxon>Funariales</taxon>
        <taxon>Funariaceae</taxon>
        <taxon>Physcomitrium</taxon>
    </lineage>
</organism>
<protein>
    <recommendedName>
        <fullName evidence="2">Bifunctional inhibitor/plant lipid transfer protein/seed storage helical domain-containing protein</fullName>
    </recommendedName>
</protein>
<dbReference type="KEGG" id="ppp:112288458"/>